<dbReference type="Proteomes" id="UP000002221">
    <property type="component" value="Chromosome"/>
</dbReference>
<dbReference type="EMBL" id="CP001807">
    <property type="protein sequence ID" value="ACY47174.1"/>
    <property type="molecule type" value="Genomic_DNA"/>
</dbReference>
<feature type="transmembrane region" description="Helical" evidence="1">
    <location>
        <begin position="146"/>
        <end position="166"/>
    </location>
</feature>
<dbReference type="InterPro" id="IPR046513">
    <property type="entry name" value="DUF6691"/>
</dbReference>
<gene>
    <name evidence="2" type="ordered locus">Rmar_0268</name>
</gene>
<dbReference type="AlphaFoldDB" id="D0MDI1"/>
<organism evidence="2 3">
    <name type="scientific">Rhodothermus marinus (strain ATCC 43812 / DSM 4252 / R-10)</name>
    <name type="common">Rhodothermus obamensis</name>
    <dbReference type="NCBI Taxonomy" id="518766"/>
    <lineage>
        <taxon>Bacteria</taxon>
        <taxon>Pseudomonadati</taxon>
        <taxon>Rhodothermota</taxon>
        <taxon>Rhodothermia</taxon>
        <taxon>Rhodothermales</taxon>
        <taxon>Rhodothermaceae</taxon>
        <taxon>Rhodothermus</taxon>
    </lineage>
</organism>
<keyword evidence="1" id="KW-1133">Transmembrane helix</keyword>
<feature type="transmembrane region" description="Helical" evidence="1">
    <location>
        <begin position="37"/>
        <end position="59"/>
    </location>
</feature>
<evidence type="ECO:0000313" key="3">
    <source>
        <dbReference type="Proteomes" id="UP000002221"/>
    </source>
</evidence>
<keyword evidence="1" id="KW-0472">Membrane</keyword>
<feature type="transmembrane region" description="Helical" evidence="1">
    <location>
        <begin position="71"/>
        <end position="91"/>
    </location>
</feature>
<evidence type="ECO:0000256" key="1">
    <source>
        <dbReference type="SAM" id="Phobius"/>
    </source>
</evidence>
<feature type="transmembrane region" description="Helical" evidence="1">
    <location>
        <begin position="117"/>
        <end position="140"/>
    </location>
</feature>
<keyword evidence="3" id="KW-1185">Reference proteome</keyword>
<dbReference type="Pfam" id="PF20398">
    <property type="entry name" value="DUF6691"/>
    <property type="match status" value="1"/>
</dbReference>
<accession>D0MDI1</accession>
<protein>
    <submittedName>
        <fullName evidence="2">Uncharacterized protein</fullName>
    </submittedName>
</protein>
<reference evidence="2 3" key="1">
    <citation type="journal article" date="2009" name="Stand. Genomic Sci.">
        <title>Complete genome sequence of Rhodothermus marinus type strain (R-10).</title>
        <authorList>
            <person name="Nolan M."/>
            <person name="Tindall B.J."/>
            <person name="Pomrenke H."/>
            <person name="Lapidus A."/>
            <person name="Copeland A."/>
            <person name="Glavina Del Rio T."/>
            <person name="Lucas S."/>
            <person name="Chen F."/>
            <person name="Tice H."/>
            <person name="Cheng J.F."/>
            <person name="Saunders E."/>
            <person name="Han C."/>
            <person name="Bruce D."/>
            <person name="Goodwin L."/>
            <person name="Chain P."/>
            <person name="Pitluck S."/>
            <person name="Ovchinikova G."/>
            <person name="Pati A."/>
            <person name="Ivanova N."/>
            <person name="Mavromatis K."/>
            <person name="Chen A."/>
            <person name="Palaniappan K."/>
            <person name="Land M."/>
            <person name="Hauser L."/>
            <person name="Chang Y.J."/>
            <person name="Jeffries C.D."/>
            <person name="Brettin T."/>
            <person name="Goker M."/>
            <person name="Bristow J."/>
            <person name="Eisen J.A."/>
            <person name="Markowitz V."/>
            <person name="Hugenholtz P."/>
            <person name="Kyrpides N.C."/>
            <person name="Klenk H.P."/>
            <person name="Detter J.C."/>
        </authorList>
    </citation>
    <scope>NUCLEOTIDE SEQUENCE [LARGE SCALE GENOMIC DNA]</scope>
    <source>
        <strain evidence="3">ATCC 43812 / DSM 4252 / R-10</strain>
    </source>
</reference>
<dbReference type="eggNOG" id="COG2391">
    <property type="taxonomic scope" value="Bacteria"/>
</dbReference>
<proteinExistence type="predicted"/>
<dbReference type="RefSeq" id="WP_012842786.1">
    <property type="nucleotide sequence ID" value="NC_013501.1"/>
</dbReference>
<name>D0MDI1_RHOM4</name>
<dbReference type="KEGG" id="rmr:Rmar_0268"/>
<sequence>MAELVRDTRPEACIDIEQVAPDYEAQAQEAGNRPGSLLAYLLLGIFFGIVLIKSEVASWFRIQEMFRFQSFHMYGVIGSAVVVAGLSVQLIKRLRLKTIHGEPIEIQPKIWGKGVRYWLGGILFGLGWGLLGACPGPMFALLGSGVTVMVVAIASAMLGTWAYAVLRPRLPH</sequence>
<dbReference type="STRING" id="518766.Rmar_0268"/>
<evidence type="ECO:0000313" key="2">
    <source>
        <dbReference type="EMBL" id="ACY47174.1"/>
    </source>
</evidence>
<dbReference type="OrthoDB" id="9790409at2"/>
<keyword evidence="1" id="KW-0812">Transmembrane</keyword>
<dbReference type="HOGENOM" id="CLU_037802_3_0_10"/>